<dbReference type="AlphaFoldDB" id="A0AAD5AE76"/>
<dbReference type="InterPro" id="IPR013783">
    <property type="entry name" value="Ig-like_fold"/>
</dbReference>
<dbReference type="GO" id="GO:0006955">
    <property type="term" value="P:immune response"/>
    <property type="evidence" value="ECO:0007669"/>
    <property type="project" value="TreeGrafter"/>
</dbReference>
<feature type="domain" description="Ig-like" evidence="4">
    <location>
        <begin position="2"/>
        <end position="93"/>
    </location>
</feature>
<evidence type="ECO:0000256" key="2">
    <source>
        <dbReference type="ARBA" id="ARBA00023157"/>
    </source>
</evidence>
<feature type="non-terminal residue" evidence="5">
    <location>
        <position position="1"/>
    </location>
</feature>
<dbReference type="Proteomes" id="UP001205998">
    <property type="component" value="Unassembled WGS sequence"/>
</dbReference>
<dbReference type="SMART" id="SM00409">
    <property type="entry name" value="IG"/>
    <property type="match status" value="1"/>
</dbReference>
<dbReference type="InterPro" id="IPR003599">
    <property type="entry name" value="Ig_sub"/>
</dbReference>
<feature type="non-terminal residue" evidence="5">
    <location>
        <position position="97"/>
    </location>
</feature>
<dbReference type="PANTHER" id="PTHR11481:SF64">
    <property type="entry name" value="FC RECEPTOR-LIKE PROTEIN 4"/>
    <property type="match status" value="1"/>
</dbReference>
<accession>A0AAD5AE76</accession>
<protein>
    <submittedName>
        <fullName evidence="5">Basement membrane-specific heparan sulfate proteoglycan core protein</fullName>
    </submittedName>
</protein>
<dbReference type="PROSITE" id="PS50835">
    <property type="entry name" value="IG_LIKE"/>
    <property type="match status" value="1"/>
</dbReference>
<organism evidence="5 6">
    <name type="scientific">Silurus asotus</name>
    <name type="common">Amur catfish</name>
    <name type="synonym">Parasilurus asotus</name>
    <dbReference type="NCBI Taxonomy" id="30991"/>
    <lineage>
        <taxon>Eukaryota</taxon>
        <taxon>Metazoa</taxon>
        <taxon>Chordata</taxon>
        <taxon>Craniata</taxon>
        <taxon>Vertebrata</taxon>
        <taxon>Euteleostomi</taxon>
        <taxon>Actinopterygii</taxon>
        <taxon>Neopterygii</taxon>
        <taxon>Teleostei</taxon>
        <taxon>Ostariophysi</taxon>
        <taxon>Siluriformes</taxon>
        <taxon>Siluridae</taxon>
        <taxon>Silurus</taxon>
    </lineage>
</organism>
<dbReference type="GO" id="GO:0009897">
    <property type="term" value="C:external side of plasma membrane"/>
    <property type="evidence" value="ECO:0007669"/>
    <property type="project" value="TreeGrafter"/>
</dbReference>
<dbReference type="Gene3D" id="2.60.40.10">
    <property type="entry name" value="Immunoglobulins"/>
    <property type="match status" value="1"/>
</dbReference>
<reference evidence="5" key="1">
    <citation type="submission" date="2018-07" db="EMBL/GenBank/DDBJ databases">
        <title>Comparative genomics of catfishes provides insights into carnivory and benthic adaptation.</title>
        <authorList>
            <person name="Zhang Y."/>
            <person name="Wang D."/>
            <person name="Peng Z."/>
            <person name="Zheng S."/>
            <person name="Shao F."/>
            <person name="Tao W."/>
        </authorList>
    </citation>
    <scope>NUCLEOTIDE SEQUENCE</scope>
    <source>
        <strain evidence="5">Chongqing</strain>
    </source>
</reference>
<evidence type="ECO:0000313" key="5">
    <source>
        <dbReference type="EMBL" id="KAI5614169.1"/>
    </source>
</evidence>
<keyword evidence="6" id="KW-1185">Reference proteome</keyword>
<gene>
    <name evidence="5" type="ORF">C0J50_9155</name>
</gene>
<proteinExistence type="predicted"/>
<evidence type="ECO:0000256" key="3">
    <source>
        <dbReference type="SAM" id="MobiDB-lite"/>
    </source>
</evidence>
<sequence>SPKPVVKIQPDTHVFMNEEVTFRCEFQRGGDSVWIYDWYRDDKIFYPNHPHHTYHTTQEFSISSITDSSRGKYTCRGRRRSDNQISKRSNSVTLTVS</sequence>
<comment type="caution">
    <text evidence="5">The sequence shown here is derived from an EMBL/GenBank/DDBJ whole genome shotgun (WGS) entry which is preliminary data.</text>
</comment>
<dbReference type="InterPro" id="IPR007110">
    <property type="entry name" value="Ig-like_dom"/>
</dbReference>
<dbReference type="Pfam" id="PF13895">
    <property type="entry name" value="Ig_2"/>
    <property type="match status" value="1"/>
</dbReference>
<dbReference type="FunFam" id="2.60.40.10:FF:001607">
    <property type="entry name" value="Leukocyte immune-type receptor TS32.15 L2.5a"/>
    <property type="match status" value="1"/>
</dbReference>
<dbReference type="GO" id="GO:0004888">
    <property type="term" value="F:transmembrane signaling receptor activity"/>
    <property type="evidence" value="ECO:0007669"/>
    <property type="project" value="TreeGrafter"/>
</dbReference>
<dbReference type="GO" id="GO:0007166">
    <property type="term" value="P:cell surface receptor signaling pathway"/>
    <property type="evidence" value="ECO:0007669"/>
    <property type="project" value="TreeGrafter"/>
</dbReference>
<feature type="compositionally biased region" description="Polar residues" evidence="3">
    <location>
        <begin position="83"/>
        <end position="97"/>
    </location>
</feature>
<name>A0AAD5AE76_SILAS</name>
<dbReference type="EMBL" id="MU558965">
    <property type="protein sequence ID" value="KAI5614169.1"/>
    <property type="molecule type" value="Genomic_DNA"/>
</dbReference>
<evidence type="ECO:0000259" key="4">
    <source>
        <dbReference type="PROSITE" id="PS50835"/>
    </source>
</evidence>
<dbReference type="InterPro" id="IPR036179">
    <property type="entry name" value="Ig-like_dom_sf"/>
</dbReference>
<feature type="region of interest" description="Disordered" evidence="3">
    <location>
        <begin position="68"/>
        <end position="97"/>
    </location>
</feature>
<dbReference type="PANTHER" id="PTHR11481">
    <property type="entry name" value="IMMUNOGLOBULIN FC RECEPTOR"/>
    <property type="match status" value="1"/>
</dbReference>
<evidence type="ECO:0000313" key="6">
    <source>
        <dbReference type="Proteomes" id="UP001205998"/>
    </source>
</evidence>
<evidence type="ECO:0000256" key="1">
    <source>
        <dbReference type="ARBA" id="ARBA00022729"/>
    </source>
</evidence>
<keyword evidence="2" id="KW-1015">Disulfide bond</keyword>
<dbReference type="InterPro" id="IPR050488">
    <property type="entry name" value="Ig_Fc_receptor"/>
</dbReference>
<keyword evidence="1" id="KW-0732">Signal</keyword>
<dbReference type="SUPFAM" id="SSF48726">
    <property type="entry name" value="Immunoglobulin"/>
    <property type="match status" value="1"/>
</dbReference>